<proteinExistence type="predicted"/>
<evidence type="ECO:0000313" key="2">
    <source>
        <dbReference type="Proteomes" id="UP000318041"/>
    </source>
</evidence>
<protein>
    <submittedName>
        <fullName evidence="1">Uncharacterized protein</fullName>
    </submittedName>
</protein>
<comment type="caution">
    <text evidence="1">The sequence shown here is derived from an EMBL/GenBank/DDBJ whole genome shotgun (WGS) entry which is preliminary data.</text>
</comment>
<dbReference type="EMBL" id="VOHY01000001">
    <property type="protein sequence ID" value="TWV79660.1"/>
    <property type="molecule type" value="Genomic_DNA"/>
</dbReference>
<name>A0A5C6LMT6_BACFG</name>
<organism evidence="1 2">
    <name type="scientific">Bacteroides fragilis</name>
    <dbReference type="NCBI Taxonomy" id="817"/>
    <lineage>
        <taxon>Bacteria</taxon>
        <taxon>Pseudomonadati</taxon>
        <taxon>Bacteroidota</taxon>
        <taxon>Bacteroidia</taxon>
        <taxon>Bacteroidales</taxon>
        <taxon>Bacteroidaceae</taxon>
        <taxon>Bacteroides</taxon>
    </lineage>
</organism>
<reference evidence="1 2" key="1">
    <citation type="submission" date="2019-08" db="EMBL/GenBank/DDBJ databases">
        <title>Genome sequencing of Bacteroides fragilis Sample_iSURF_9.</title>
        <authorList>
            <person name="Chandler J.E."/>
            <person name="Ruoff K.L."/>
            <person name="Price C.E."/>
            <person name="Valls R.A."/>
            <person name="O'Toole G.A."/>
        </authorList>
    </citation>
    <scope>NUCLEOTIDE SEQUENCE [LARGE SCALE GENOMIC DNA]</scope>
    <source>
        <strain evidence="1 2">CFPLTA004_1B</strain>
    </source>
</reference>
<accession>A0A5C6LMT6</accession>
<evidence type="ECO:0000313" key="1">
    <source>
        <dbReference type="EMBL" id="TWV79660.1"/>
    </source>
</evidence>
<sequence length="58" mass="6264">MTATLFHQKISCAPASCGIFCRNSLPAARLCLDGCLRKKEKMCRGCAGDTGNYVHLCV</sequence>
<dbReference type="Proteomes" id="UP000318041">
    <property type="component" value="Unassembled WGS sequence"/>
</dbReference>
<gene>
    <name evidence="1" type="ORF">FSA08_01195</name>
</gene>
<dbReference type="AlphaFoldDB" id="A0A5C6LMT6"/>